<evidence type="ECO:0000313" key="2">
    <source>
        <dbReference type="EMBL" id="VAV89633.1"/>
    </source>
</evidence>
<sequence>MSIRIFAVLAILATGLIAIKVLSITDEIITLLDPSQPAWAASAAKKEKKSKKTTQPKPTAPNITAEAKPAAETQVCKALSFAEQAGLSEQELRVVLRLSQRREELDVRDRSLKTREAVIALSEKQLDNRLARIDAAIAKYDQRIGMLDEQEEARMAAVVKTYETMKPKSAATIFNTLNERVLLQLASRMKPQAMAKVLAAMDTARASNLTVRMSEQFVAPTSAEALMNGENTNPEG</sequence>
<accession>A0A3B0RZ69</accession>
<gene>
    <name evidence="2" type="ORF">MNBD_ALPHA06-835</name>
</gene>
<dbReference type="EMBL" id="UOEE01000091">
    <property type="protein sequence ID" value="VAV89633.1"/>
    <property type="molecule type" value="Genomic_DNA"/>
</dbReference>
<dbReference type="AlphaFoldDB" id="A0A3B0RZ69"/>
<protein>
    <recommendedName>
        <fullName evidence="3">Magnesium transporter MgtE intracellular domain-containing protein</fullName>
    </recommendedName>
</protein>
<reference evidence="2" key="1">
    <citation type="submission" date="2018-06" db="EMBL/GenBank/DDBJ databases">
        <authorList>
            <person name="Zhirakovskaya E."/>
        </authorList>
    </citation>
    <scope>NUCLEOTIDE SEQUENCE</scope>
</reference>
<dbReference type="SUPFAM" id="SSF158791">
    <property type="entry name" value="MgtE N-terminal domain-like"/>
    <property type="match status" value="1"/>
</dbReference>
<proteinExistence type="predicted"/>
<organism evidence="2">
    <name type="scientific">hydrothermal vent metagenome</name>
    <dbReference type="NCBI Taxonomy" id="652676"/>
    <lineage>
        <taxon>unclassified sequences</taxon>
        <taxon>metagenomes</taxon>
        <taxon>ecological metagenomes</taxon>
    </lineage>
</organism>
<name>A0A3B0RZ69_9ZZZZ</name>
<evidence type="ECO:0008006" key="3">
    <source>
        <dbReference type="Google" id="ProtNLM"/>
    </source>
</evidence>
<feature type="region of interest" description="Disordered" evidence="1">
    <location>
        <begin position="43"/>
        <end position="66"/>
    </location>
</feature>
<evidence type="ECO:0000256" key="1">
    <source>
        <dbReference type="SAM" id="MobiDB-lite"/>
    </source>
</evidence>